<organism evidence="1 2">
    <name type="scientific">Aspergillus heteromorphus CBS 117.55</name>
    <dbReference type="NCBI Taxonomy" id="1448321"/>
    <lineage>
        <taxon>Eukaryota</taxon>
        <taxon>Fungi</taxon>
        <taxon>Dikarya</taxon>
        <taxon>Ascomycota</taxon>
        <taxon>Pezizomycotina</taxon>
        <taxon>Eurotiomycetes</taxon>
        <taxon>Eurotiomycetidae</taxon>
        <taxon>Eurotiales</taxon>
        <taxon>Aspergillaceae</taxon>
        <taxon>Aspergillus</taxon>
        <taxon>Aspergillus subgen. Circumdati</taxon>
    </lineage>
</organism>
<reference evidence="1 2" key="1">
    <citation type="submission" date="2016-12" db="EMBL/GenBank/DDBJ databases">
        <title>The genomes of Aspergillus section Nigri reveals drivers in fungal speciation.</title>
        <authorList>
            <consortium name="DOE Joint Genome Institute"/>
            <person name="Vesth T.C."/>
            <person name="Nybo J."/>
            <person name="Theobald S."/>
            <person name="Brandl J."/>
            <person name="Frisvad J.C."/>
            <person name="Nielsen K.F."/>
            <person name="Lyhne E.K."/>
            <person name="Kogle M.E."/>
            <person name="Kuo A."/>
            <person name="Riley R."/>
            <person name="Clum A."/>
            <person name="Nolan M."/>
            <person name="Lipzen A."/>
            <person name="Salamov A."/>
            <person name="Henrissat B."/>
            <person name="Wiebenga A."/>
            <person name="De Vries R.P."/>
            <person name="Grigoriev I.V."/>
            <person name="Mortensen U.H."/>
            <person name="Andersen M.R."/>
            <person name="Baker S.E."/>
        </authorList>
    </citation>
    <scope>NUCLEOTIDE SEQUENCE [LARGE SCALE GENOMIC DNA]</scope>
    <source>
        <strain evidence="1 2">CBS 117.55</strain>
    </source>
</reference>
<dbReference type="InterPro" id="IPR053157">
    <property type="entry name" value="Sterol_Uptake_Regulator"/>
</dbReference>
<protein>
    <recommendedName>
        <fullName evidence="3">Zn(II)2Cys6 transcription factor</fullName>
    </recommendedName>
</protein>
<accession>A0A317V4B3</accession>
<dbReference type="VEuPathDB" id="FungiDB:BO70DRAFT_323526"/>
<dbReference type="AlphaFoldDB" id="A0A317V4B3"/>
<dbReference type="GeneID" id="37062831"/>
<dbReference type="EMBL" id="MSFL01000039">
    <property type="protein sequence ID" value="PWY67918.1"/>
    <property type="molecule type" value="Genomic_DNA"/>
</dbReference>
<evidence type="ECO:0000313" key="2">
    <source>
        <dbReference type="Proteomes" id="UP000247233"/>
    </source>
</evidence>
<dbReference type="Pfam" id="PF11951">
    <property type="entry name" value="Fungal_trans_2"/>
    <property type="match status" value="1"/>
</dbReference>
<name>A0A317V4B3_9EURO</name>
<evidence type="ECO:0008006" key="3">
    <source>
        <dbReference type="Google" id="ProtNLM"/>
    </source>
</evidence>
<dbReference type="GO" id="GO:0001228">
    <property type="term" value="F:DNA-binding transcription activator activity, RNA polymerase II-specific"/>
    <property type="evidence" value="ECO:0007669"/>
    <property type="project" value="TreeGrafter"/>
</dbReference>
<dbReference type="STRING" id="1448321.A0A317V4B3"/>
<dbReference type="RefSeq" id="XP_025395129.1">
    <property type="nucleotide sequence ID" value="XM_025540594.1"/>
</dbReference>
<sequence length="298" mass="33857">MTQLELTLEWINHTHKCFARNEETRKVWEKIVLQEALNTPFLLHGILALSALHLSHLREDGRHVMWLDIAIAHKNTALSIFSEQLNNISQSNAKAMMSFASMAFAFGLASALKMGVTKEGSKLEALTNVFVLARGIQSVIFIEETYIHQSSFAPLFNMTPPEVTIPEDVLMALDRLKHLHDRYSLHSPDHDPRPYNTAINTIERLISYTYKEPTSMTLAGGWAMRVPEEYLDDLKSRKPLALVVLAHLCVFLHLGQENWCMGSWGREVMEDIIAILDSDWRPHISWASEQVLGARLTS</sequence>
<dbReference type="InterPro" id="IPR021858">
    <property type="entry name" value="Fun_TF"/>
</dbReference>
<comment type="caution">
    <text evidence="1">The sequence shown here is derived from an EMBL/GenBank/DDBJ whole genome shotgun (WGS) entry which is preliminary data.</text>
</comment>
<gene>
    <name evidence="1" type="ORF">BO70DRAFT_323526</name>
</gene>
<dbReference type="PANTHER" id="PTHR47784:SF5">
    <property type="entry name" value="STEROL UPTAKE CONTROL PROTEIN 2"/>
    <property type="match status" value="1"/>
</dbReference>
<keyword evidence="2" id="KW-1185">Reference proteome</keyword>
<proteinExistence type="predicted"/>
<evidence type="ECO:0000313" key="1">
    <source>
        <dbReference type="EMBL" id="PWY67918.1"/>
    </source>
</evidence>
<dbReference type="Proteomes" id="UP000247233">
    <property type="component" value="Unassembled WGS sequence"/>
</dbReference>
<dbReference type="OrthoDB" id="4937900at2759"/>
<dbReference type="PANTHER" id="PTHR47784">
    <property type="entry name" value="STEROL UPTAKE CONTROL PROTEIN 2"/>
    <property type="match status" value="1"/>
</dbReference>